<proteinExistence type="predicted"/>
<sequence length="134" mass="14272">MPGSTPAAKRVPTDCCMMSPYTMKEMLGGMMMARPDATETVAAAKALSYPASAMPGMRMRPRAATVAGPEPLTAPQKAATMTVATARPPVMSPTSCLMRLMIRSAMPTFSMMTPARMKKGIARRGNFAMPAKKL</sequence>
<dbReference type="EMBL" id="VSSQ01008664">
    <property type="protein sequence ID" value="MPM39500.1"/>
    <property type="molecule type" value="Genomic_DNA"/>
</dbReference>
<dbReference type="AlphaFoldDB" id="A0A644ZF62"/>
<dbReference type="AntiFam" id="ANF00246">
    <property type="entry name" value="Shadow ORF (opposite dctM)"/>
</dbReference>
<name>A0A644ZF62_9ZZZZ</name>
<gene>
    <name evidence="1" type="ORF">SDC9_86134</name>
</gene>
<accession>A0A644ZF62</accession>
<organism evidence="1">
    <name type="scientific">bioreactor metagenome</name>
    <dbReference type="NCBI Taxonomy" id="1076179"/>
    <lineage>
        <taxon>unclassified sequences</taxon>
        <taxon>metagenomes</taxon>
        <taxon>ecological metagenomes</taxon>
    </lineage>
</organism>
<comment type="caution">
    <text evidence="1">The sequence shown here is derived from an EMBL/GenBank/DDBJ whole genome shotgun (WGS) entry which is preliminary data.</text>
</comment>
<protein>
    <submittedName>
        <fullName evidence="1">Uncharacterized protein</fullName>
    </submittedName>
</protein>
<reference evidence="1" key="1">
    <citation type="submission" date="2019-08" db="EMBL/GenBank/DDBJ databases">
        <authorList>
            <person name="Kucharzyk K."/>
            <person name="Murdoch R.W."/>
            <person name="Higgins S."/>
            <person name="Loffler F."/>
        </authorList>
    </citation>
    <scope>NUCLEOTIDE SEQUENCE</scope>
</reference>
<evidence type="ECO:0000313" key="1">
    <source>
        <dbReference type="EMBL" id="MPM39500.1"/>
    </source>
</evidence>